<keyword evidence="2" id="KW-0719">Serine esterase</keyword>
<dbReference type="RefSeq" id="WP_174399823.1">
    <property type="nucleotide sequence ID" value="NZ_VBSB01000014.1"/>
</dbReference>
<evidence type="ECO:0000256" key="1">
    <source>
        <dbReference type="ARBA" id="ARBA00007534"/>
    </source>
</evidence>
<dbReference type="PROSITE" id="PS51257">
    <property type="entry name" value="PROKAR_LIPOPROTEIN"/>
    <property type="match status" value="1"/>
</dbReference>
<dbReference type="Proteomes" id="UP000708347">
    <property type="component" value="Unassembled WGS sequence"/>
</dbReference>
<name>A0ABX2JWF2_9MYCO</name>
<dbReference type="SMART" id="SM01110">
    <property type="entry name" value="Cutinase"/>
    <property type="match status" value="1"/>
</dbReference>
<comment type="caution">
    <text evidence="5">The sequence shown here is derived from an EMBL/GenBank/DDBJ whole genome shotgun (WGS) entry which is preliminary data.</text>
</comment>
<reference evidence="5 6" key="1">
    <citation type="submission" date="2019-05" db="EMBL/GenBank/DDBJ databases">
        <title>Mycolicibacterium sphagni ENV482 genome assembly.</title>
        <authorList>
            <person name="Chen W."/>
            <person name="Faulkner N.W."/>
            <person name="Hyman M.R."/>
        </authorList>
    </citation>
    <scope>NUCLEOTIDE SEQUENCE [LARGE SCALE GENOMIC DNA]</scope>
    <source>
        <strain evidence="5 6">ENV482</strain>
    </source>
</reference>
<protein>
    <submittedName>
        <fullName evidence="5">Cutinase family protein</fullName>
    </submittedName>
</protein>
<evidence type="ECO:0000256" key="4">
    <source>
        <dbReference type="ARBA" id="ARBA00023157"/>
    </source>
</evidence>
<proteinExistence type="inferred from homology"/>
<gene>
    <name evidence="5" type="ORF">FEG63_21320</name>
</gene>
<dbReference type="Pfam" id="PF01083">
    <property type="entry name" value="Cutinase"/>
    <property type="match status" value="1"/>
</dbReference>
<keyword evidence="3" id="KW-0378">Hydrolase</keyword>
<dbReference type="PANTHER" id="PTHR33630:SF9">
    <property type="entry name" value="CUTINASE 4"/>
    <property type="match status" value="1"/>
</dbReference>
<evidence type="ECO:0000313" key="6">
    <source>
        <dbReference type="Proteomes" id="UP000708347"/>
    </source>
</evidence>
<dbReference type="EMBL" id="VBSB01000014">
    <property type="protein sequence ID" value="NTY62091.1"/>
    <property type="molecule type" value="Genomic_DNA"/>
</dbReference>
<dbReference type="InterPro" id="IPR000675">
    <property type="entry name" value="Cutinase/axe"/>
</dbReference>
<dbReference type="SUPFAM" id="SSF53474">
    <property type="entry name" value="alpha/beta-Hydrolases"/>
    <property type="match status" value="1"/>
</dbReference>
<dbReference type="Gene3D" id="3.40.50.1820">
    <property type="entry name" value="alpha/beta hydrolase"/>
    <property type="match status" value="1"/>
</dbReference>
<dbReference type="InterPro" id="IPR029058">
    <property type="entry name" value="AB_hydrolase_fold"/>
</dbReference>
<evidence type="ECO:0000256" key="3">
    <source>
        <dbReference type="ARBA" id="ARBA00022801"/>
    </source>
</evidence>
<accession>A0ABX2JWF2</accession>
<comment type="similarity">
    <text evidence="1">Belongs to the cutinase family.</text>
</comment>
<evidence type="ECO:0000256" key="2">
    <source>
        <dbReference type="ARBA" id="ARBA00022487"/>
    </source>
</evidence>
<evidence type="ECO:0000313" key="5">
    <source>
        <dbReference type="EMBL" id="NTY62091.1"/>
    </source>
</evidence>
<sequence>MRHIAAVLSVIITVLVAFIVGPTGASIATSSAASCPGAMVVAVPGTTETNPDANPRVPTGMLQKVIEPIKNAARPVRVAGMYVPYPADIIGGTANALGYNFSRRTGVENATKVIEDQSAKCPDTRFLITGYSQGAHVAGDLAALIGAQQSPVKPEKVIGVALLADPGQAPQGEATLGVTGPAVGFAGARPGGFGALADRVISICAPDDFYCNVPTQSPTIRLIGLLGSQIDSADPSNSARQVLSIAVGTFLAPVTAAVAGFTNMLSQPNFVANLITGGQRFVAALIQQAGSAGPILQGVGTVIAAIQGIITAVQSRAFVQIPGLVTTAVKTCADMAASIAATAPAVSDNASGQDWAAAGNAIGALQQAGADNQGAIADRTKSLFDVVTVGMNALMAAVPPQQFPALGSFYAQFTPQQVTSDLMAFARFLQGGAHTSYDHAPLDEAGHTGVQLMSKWMLNQIGQLQAR</sequence>
<keyword evidence="4" id="KW-1015">Disulfide bond</keyword>
<keyword evidence="6" id="KW-1185">Reference proteome</keyword>
<organism evidence="5 6">
    <name type="scientific">Mycolicibacterium sphagni</name>
    <dbReference type="NCBI Taxonomy" id="1786"/>
    <lineage>
        <taxon>Bacteria</taxon>
        <taxon>Bacillati</taxon>
        <taxon>Actinomycetota</taxon>
        <taxon>Actinomycetes</taxon>
        <taxon>Mycobacteriales</taxon>
        <taxon>Mycobacteriaceae</taxon>
        <taxon>Mycolicibacterium</taxon>
    </lineage>
</organism>
<dbReference type="PANTHER" id="PTHR33630">
    <property type="entry name" value="CUTINASE RV1984C-RELATED-RELATED"/>
    <property type="match status" value="1"/>
</dbReference>